<accession>A0ABT3XUK6</accession>
<organism evidence="1 2">
    <name type="scientific">Chryseobacterium formosus</name>
    <dbReference type="NCBI Taxonomy" id="1537363"/>
    <lineage>
        <taxon>Bacteria</taxon>
        <taxon>Pseudomonadati</taxon>
        <taxon>Bacteroidota</taxon>
        <taxon>Flavobacteriia</taxon>
        <taxon>Flavobacteriales</taxon>
        <taxon>Weeksellaceae</taxon>
        <taxon>Chryseobacterium group</taxon>
        <taxon>Chryseobacterium</taxon>
    </lineage>
</organism>
<dbReference type="EMBL" id="JAOVZW010000019">
    <property type="protein sequence ID" value="MCX8525308.1"/>
    <property type="molecule type" value="Genomic_DNA"/>
</dbReference>
<keyword evidence="2" id="KW-1185">Reference proteome</keyword>
<dbReference type="Proteomes" id="UP001073122">
    <property type="component" value="Unassembled WGS sequence"/>
</dbReference>
<name>A0ABT3XUK6_9FLAO</name>
<reference evidence="1" key="1">
    <citation type="submission" date="2022-10" db="EMBL/GenBank/DDBJ databases">
        <title>Chryseobacterium sp. nov., a novel bacterial species.</title>
        <authorList>
            <person name="Cao Y."/>
        </authorList>
    </citation>
    <scope>NUCLEOTIDE SEQUENCE</scope>
    <source>
        <strain evidence="1">CCTCC AB2015118</strain>
    </source>
</reference>
<comment type="caution">
    <text evidence="1">The sequence shown here is derived from an EMBL/GenBank/DDBJ whole genome shotgun (WGS) entry which is preliminary data.</text>
</comment>
<sequence>MRFAYPMQKIQDWFTQQWVIFRGRKINPDEFLWLIGPFGLLDSIGKDFIEKFAASENLSVDYHTSSQGLIPSMKQLNLSEDEFSQLSKQVISFYENTADYDLNFSVKWNPFFKVFGVLITKLFSVRINQLNIPTENIKDTESLESEIITLIDPDSKEVKYTIWFRSIKSSGQVVYSGIYGVCTLPSGQTCVKAVFPLPNGNATVIMSPTVGKNGELILDSSGKKFGDAGFYFLLKDSKGDYWSQFIKSFRDKLIIGEDDDGISAEQTLTLWNKMVLKFNYRIKVKK</sequence>
<evidence type="ECO:0000313" key="2">
    <source>
        <dbReference type="Proteomes" id="UP001073122"/>
    </source>
</evidence>
<dbReference type="RefSeq" id="WP_267266571.1">
    <property type="nucleotide sequence ID" value="NZ_JAOVZW010000019.1"/>
</dbReference>
<protein>
    <submittedName>
        <fullName evidence="1">Uncharacterized protein</fullName>
    </submittedName>
</protein>
<proteinExistence type="predicted"/>
<gene>
    <name evidence="1" type="ORF">OF897_15425</name>
</gene>
<evidence type="ECO:0000313" key="1">
    <source>
        <dbReference type="EMBL" id="MCX8525308.1"/>
    </source>
</evidence>